<dbReference type="InterPro" id="IPR013122">
    <property type="entry name" value="PKD1_2_channel"/>
</dbReference>
<dbReference type="RefSeq" id="XP_005831520.1">
    <property type="nucleotide sequence ID" value="XM_005831463.1"/>
</dbReference>
<reference evidence="12" key="2">
    <citation type="submission" date="2012-11" db="EMBL/GenBank/DDBJ databases">
        <authorList>
            <person name="Kuo A."/>
            <person name="Curtis B.A."/>
            <person name="Tanifuji G."/>
            <person name="Burki F."/>
            <person name="Gruber A."/>
            <person name="Irimia M."/>
            <person name="Maruyama S."/>
            <person name="Arias M.C."/>
            <person name="Ball S.G."/>
            <person name="Gile G.H."/>
            <person name="Hirakawa Y."/>
            <person name="Hopkins J.F."/>
            <person name="Rensing S.A."/>
            <person name="Schmutz J."/>
            <person name="Symeonidi A."/>
            <person name="Elias M."/>
            <person name="Eveleigh R.J."/>
            <person name="Herman E.K."/>
            <person name="Klute M.J."/>
            <person name="Nakayama T."/>
            <person name="Obornik M."/>
            <person name="Reyes-Prieto A."/>
            <person name="Armbrust E.V."/>
            <person name="Aves S.J."/>
            <person name="Beiko R.G."/>
            <person name="Coutinho P."/>
            <person name="Dacks J.B."/>
            <person name="Durnford D.G."/>
            <person name="Fast N.M."/>
            <person name="Green B.R."/>
            <person name="Grisdale C."/>
            <person name="Hempe F."/>
            <person name="Henrissat B."/>
            <person name="Hoppner M.P."/>
            <person name="Ishida K.-I."/>
            <person name="Kim E."/>
            <person name="Koreny L."/>
            <person name="Kroth P.G."/>
            <person name="Liu Y."/>
            <person name="Malik S.-B."/>
            <person name="Maier U.G."/>
            <person name="McRose D."/>
            <person name="Mock T."/>
            <person name="Neilson J.A."/>
            <person name="Onodera N.T."/>
            <person name="Poole A.M."/>
            <person name="Pritham E.J."/>
            <person name="Richards T.A."/>
            <person name="Rocap G."/>
            <person name="Roy S.W."/>
            <person name="Sarai C."/>
            <person name="Schaack S."/>
            <person name="Shirato S."/>
            <person name="Slamovits C.H."/>
            <person name="Spencer D.F."/>
            <person name="Suzuki S."/>
            <person name="Worden A.Z."/>
            <person name="Zauner S."/>
            <person name="Barry K."/>
            <person name="Bell C."/>
            <person name="Bharti A.K."/>
            <person name="Crow J.A."/>
            <person name="Grimwood J."/>
            <person name="Kramer R."/>
            <person name="Lindquist E."/>
            <person name="Lucas S."/>
            <person name="Salamov A."/>
            <person name="McFadden G.I."/>
            <person name="Lane C.E."/>
            <person name="Keeling P.J."/>
            <person name="Gray M.W."/>
            <person name="Grigoriev I.V."/>
            <person name="Archibald J.M."/>
        </authorList>
    </citation>
    <scope>NUCLEOTIDE SEQUENCE</scope>
    <source>
        <strain evidence="12">CCMP2712</strain>
    </source>
</reference>
<accession>L1J8Y9</accession>
<dbReference type="PaxDb" id="55529-EKX44540"/>
<evidence type="ECO:0000256" key="5">
    <source>
        <dbReference type="ARBA" id="ARBA00023136"/>
    </source>
</evidence>
<dbReference type="PANTHER" id="PTHR10877:SF183">
    <property type="entry name" value="AT14535P-RELATED"/>
    <property type="match status" value="1"/>
</dbReference>
<dbReference type="KEGG" id="gtt:GUITHDRAFT_139766"/>
<dbReference type="HOGENOM" id="CLU_420628_0_0_1"/>
<dbReference type="GeneID" id="17301104"/>
<dbReference type="InterPro" id="IPR046791">
    <property type="entry name" value="Polycystin_dom"/>
</dbReference>
<keyword evidence="4 7" id="KW-1133">Transmembrane helix</keyword>
<evidence type="ECO:0000256" key="7">
    <source>
        <dbReference type="SAM" id="Phobius"/>
    </source>
</evidence>
<comment type="similarity">
    <text evidence="2">Belongs to the polycystin family.</text>
</comment>
<reference evidence="11" key="3">
    <citation type="submission" date="2015-06" db="UniProtKB">
        <authorList>
            <consortium name="EnsemblProtists"/>
        </authorList>
    </citation>
    <scope>IDENTIFICATION</scope>
</reference>
<dbReference type="eggNOG" id="KOG3599">
    <property type="taxonomic scope" value="Eukaryota"/>
</dbReference>
<dbReference type="Gene3D" id="1.10.287.70">
    <property type="match status" value="1"/>
</dbReference>
<evidence type="ECO:0000256" key="2">
    <source>
        <dbReference type="ARBA" id="ARBA00007200"/>
    </source>
</evidence>
<dbReference type="Proteomes" id="UP000011087">
    <property type="component" value="Unassembled WGS sequence"/>
</dbReference>
<evidence type="ECO:0000256" key="6">
    <source>
        <dbReference type="SAM" id="Coils"/>
    </source>
</evidence>
<sequence>MASKIERIEDNVSESGDPSAFLNKRCNVRKVYNVVKAKLHARKLGASFMRYGCFLAIYIAVVLDQKNATVKQSLDNAFDTYFVKATFRDPSSLEFKGWYDIVTIDDFWNWTCPILRKYLEFMPHCTYELYASGTVGKVNRSTFIGARGEVFRYDERPAVFPYQDFGYFETFPRNQSLALQRLLELKSQRWIDAQTKYYRLDFVSLNTNVGLFTYVKLVARFSNTGSILLSHDISNLPASTYRTSRQKLRFAGEIILILLWSLYVLHEIKVIRERSREKDSLANALYQSAKRLSTLQLLIFACIIAMWATIVRELESKYSNLIITSHAITTKNPPNQPPDFFYVIALVDAYFILNGINMLLSFFRCIEYLEFNYSLSRLTETFKFMRKTLPQFLLIFCIVVLSFMLMSHLMFGSKLAMFSSFGSALSGIFSVLIGDINYFQLMDADSVAAPIFFYPLLFVMIFVVLNLVIAIIIDAHVAMTAEKDVALRSWMKDVVDLPLTTQLWDGVLHYLEPIRFLLPHALSARYDRVSKENIIDAFNVLEGIELPSHDKSQVNLERISLMDLRLLLRDRNITEQRLASIFEHYGAWAEEEEPVDTEKLADTDKLAYAELLQEATSEIEKLLSEIQASMQFSQDLQKEAEEQLDLLIDAHI</sequence>
<keyword evidence="6" id="KW-0175">Coiled coil</keyword>
<evidence type="ECO:0000256" key="4">
    <source>
        <dbReference type="ARBA" id="ARBA00022989"/>
    </source>
</evidence>
<dbReference type="GO" id="GO:0016020">
    <property type="term" value="C:membrane"/>
    <property type="evidence" value="ECO:0007669"/>
    <property type="project" value="UniProtKB-SubCell"/>
</dbReference>
<feature type="transmembrane region" description="Helical" evidence="7">
    <location>
        <begin position="392"/>
        <end position="411"/>
    </location>
</feature>
<evidence type="ECO:0000313" key="10">
    <source>
        <dbReference type="EMBL" id="EKX44540.1"/>
    </source>
</evidence>
<feature type="domain" description="Polycystin cation channel PKD1/PKD2" evidence="8">
    <location>
        <begin position="243"/>
        <end position="478"/>
    </location>
</feature>
<feature type="transmembrane region" description="Helical" evidence="7">
    <location>
        <begin position="340"/>
        <end position="363"/>
    </location>
</feature>
<evidence type="ECO:0000313" key="12">
    <source>
        <dbReference type="Proteomes" id="UP000011087"/>
    </source>
</evidence>
<comment type="subcellular location">
    <subcellularLocation>
        <location evidence="1">Membrane</location>
        <topology evidence="1">Multi-pass membrane protein</topology>
    </subcellularLocation>
</comment>
<dbReference type="EMBL" id="JH993004">
    <property type="protein sequence ID" value="EKX44540.1"/>
    <property type="molecule type" value="Genomic_DNA"/>
</dbReference>
<gene>
    <name evidence="10" type="ORF">GUITHDRAFT_139766</name>
</gene>
<evidence type="ECO:0000259" key="9">
    <source>
        <dbReference type="Pfam" id="PF20519"/>
    </source>
</evidence>
<dbReference type="AlphaFoldDB" id="L1J8Y9"/>
<evidence type="ECO:0000259" key="8">
    <source>
        <dbReference type="Pfam" id="PF08016"/>
    </source>
</evidence>
<dbReference type="OrthoDB" id="444119at2759"/>
<feature type="transmembrane region" description="Helical" evidence="7">
    <location>
        <begin position="417"/>
        <end position="439"/>
    </location>
</feature>
<dbReference type="Pfam" id="PF08016">
    <property type="entry name" value="PKD_channel"/>
    <property type="match status" value="1"/>
</dbReference>
<feature type="transmembrane region" description="Helical" evidence="7">
    <location>
        <begin position="292"/>
        <end position="310"/>
    </location>
</feature>
<proteinExistence type="inferred from homology"/>
<name>L1J8Y9_GUITC</name>
<dbReference type="InterPro" id="IPR051223">
    <property type="entry name" value="Polycystin"/>
</dbReference>
<reference evidence="10 12" key="1">
    <citation type="journal article" date="2012" name="Nature">
        <title>Algal genomes reveal evolutionary mosaicism and the fate of nucleomorphs.</title>
        <authorList>
            <consortium name="DOE Joint Genome Institute"/>
            <person name="Curtis B.A."/>
            <person name="Tanifuji G."/>
            <person name="Burki F."/>
            <person name="Gruber A."/>
            <person name="Irimia M."/>
            <person name="Maruyama S."/>
            <person name="Arias M.C."/>
            <person name="Ball S.G."/>
            <person name="Gile G.H."/>
            <person name="Hirakawa Y."/>
            <person name="Hopkins J.F."/>
            <person name="Kuo A."/>
            <person name="Rensing S.A."/>
            <person name="Schmutz J."/>
            <person name="Symeonidi A."/>
            <person name="Elias M."/>
            <person name="Eveleigh R.J."/>
            <person name="Herman E.K."/>
            <person name="Klute M.J."/>
            <person name="Nakayama T."/>
            <person name="Obornik M."/>
            <person name="Reyes-Prieto A."/>
            <person name="Armbrust E.V."/>
            <person name="Aves S.J."/>
            <person name="Beiko R.G."/>
            <person name="Coutinho P."/>
            <person name="Dacks J.B."/>
            <person name="Durnford D.G."/>
            <person name="Fast N.M."/>
            <person name="Green B.R."/>
            <person name="Grisdale C.J."/>
            <person name="Hempel F."/>
            <person name="Henrissat B."/>
            <person name="Hoppner M.P."/>
            <person name="Ishida K."/>
            <person name="Kim E."/>
            <person name="Koreny L."/>
            <person name="Kroth P.G."/>
            <person name="Liu Y."/>
            <person name="Malik S.B."/>
            <person name="Maier U.G."/>
            <person name="McRose D."/>
            <person name="Mock T."/>
            <person name="Neilson J.A."/>
            <person name="Onodera N.T."/>
            <person name="Poole A.M."/>
            <person name="Pritham E.J."/>
            <person name="Richards T.A."/>
            <person name="Rocap G."/>
            <person name="Roy S.W."/>
            <person name="Sarai C."/>
            <person name="Schaack S."/>
            <person name="Shirato S."/>
            <person name="Slamovits C.H."/>
            <person name="Spencer D.F."/>
            <person name="Suzuki S."/>
            <person name="Worden A.Z."/>
            <person name="Zauner S."/>
            <person name="Barry K."/>
            <person name="Bell C."/>
            <person name="Bharti A.K."/>
            <person name="Crow J.A."/>
            <person name="Grimwood J."/>
            <person name="Kramer R."/>
            <person name="Lindquist E."/>
            <person name="Lucas S."/>
            <person name="Salamov A."/>
            <person name="McFadden G.I."/>
            <person name="Lane C.E."/>
            <person name="Keeling P.J."/>
            <person name="Gray M.W."/>
            <person name="Grigoriev I.V."/>
            <person name="Archibald J.M."/>
        </authorList>
    </citation>
    <scope>NUCLEOTIDE SEQUENCE</scope>
    <source>
        <strain evidence="10 12">CCMP2712</strain>
    </source>
</reference>
<organism evidence="10">
    <name type="scientific">Guillardia theta (strain CCMP2712)</name>
    <name type="common">Cryptophyte</name>
    <dbReference type="NCBI Taxonomy" id="905079"/>
    <lineage>
        <taxon>Eukaryota</taxon>
        <taxon>Cryptophyceae</taxon>
        <taxon>Pyrenomonadales</taxon>
        <taxon>Geminigeraceae</taxon>
        <taxon>Guillardia</taxon>
    </lineage>
</organism>
<feature type="transmembrane region" description="Helical" evidence="7">
    <location>
        <begin position="451"/>
        <end position="473"/>
    </location>
</feature>
<keyword evidence="12" id="KW-1185">Reference proteome</keyword>
<dbReference type="EnsemblProtists" id="EKX44540">
    <property type="protein sequence ID" value="EKX44540"/>
    <property type="gene ID" value="GUITHDRAFT_139766"/>
</dbReference>
<evidence type="ECO:0000256" key="1">
    <source>
        <dbReference type="ARBA" id="ARBA00004141"/>
    </source>
</evidence>
<evidence type="ECO:0000313" key="11">
    <source>
        <dbReference type="EnsemblProtists" id="EKX44540"/>
    </source>
</evidence>
<feature type="transmembrane region" description="Helical" evidence="7">
    <location>
        <begin position="250"/>
        <end position="271"/>
    </location>
</feature>
<dbReference type="OMA" id="CIMARLF"/>
<keyword evidence="5 7" id="KW-0472">Membrane</keyword>
<protein>
    <submittedName>
        <fullName evidence="10 11">Uncharacterized protein</fullName>
    </submittedName>
</protein>
<feature type="coiled-coil region" evidence="6">
    <location>
        <begin position="605"/>
        <end position="643"/>
    </location>
</feature>
<feature type="domain" description="Polycystin" evidence="9">
    <location>
        <begin position="158"/>
        <end position="232"/>
    </location>
</feature>
<keyword evidence="3 7" id="KW-0812">Transmembrane</keyword>
<dbReference type="PANTHER" id="PTHR10877">
    <property type="entry name" value="POLYCYSTIN FAMILY MEMBER"/>
    <property type="match status" value="1"/>
</dbReference>
<dbReference type="Pfam" id="PF20519">
    <property type="entry name" value="Polycystin_dom"/>
    <property type="match status" value="1"/>
</dbReference>
<evidence type="ECO:0000256" key="3">
    <source>
        <dbReference type="ARBA" id="ARBA00022692"/>
    </source>
</evidence>